<dbReference type="Proteomes" id="UP001302257">
    <property type="component" value="Chromosome"/>
</dbReference>
<dbReference type="EMBL" id="CP132507">
    <property type="protein sequence ID" value="WNO06149.1"/>
    <property type="molecule type" value="Genomic_DNA"/>
</dbReference>
<dbReference type="PANTHER" id="PTHR30441:SF8">
    <property type="entry name" value="DUF748 DOMAIN-CONTAINING PROTEIN"/>
    <property type="match status" value="1"/>
</dbReference>
<protein>
    <submittedName>
        <fullName evidence="2">DUF748 domain-containing protein</fullName>
    </submittedName>
</protein>
<organism evidence="2 3">
    <name type="scientific">Rhodoferax mekongensis</name>
    <dbReference type="NCBI Taxonomy" id="3068341"/>
    <lineage>
        <taxon>Bacteria</taxon>
        <taxon>Pseudomonadati</taxon>
        <taxon>Pseudomonadota</taxon>
        <taxon>Betaproteobacteria</taxon>
        <taxon>Burkholderiales</taxon>
        <taxon>Comamonadaceae</taxon>
        <taxon>Rhodoferax</taxon>
    </lineage>
</organism>
<feature type="region of interest" description="Disordered" evidence="1">
    <location>
        <begin position="517"/>
        <end position="539"/>
    </location>
</feature>
<dbReference type="InterPro" id="IPR052894">
    <property type="entry name" value="AsmA-related"/>
</dbReference>
<dbReference type="InterPro" id="IPR008023">
    <property type="entry name" value="DUF748"/>
</dbReference>
<sequence>MNPRALVSSPWFRRLAWGLGSLLALWALAWAAVPPLAKSQAQSRLSELLGRQVTIGSIAFSPWSLELTVREFAVATADGKGVQVSLDRVYVDAEAQSLFRLAPVIDAVTVDAPKVQLTHLGAGRYDIDDIIQRLNKPDDTPAGPTPKFAVYNLTLNQGSVDYTDRAGGAERVHTLRDLQISLPFLSSFDSKRDALVSPRLAFVLNGSHFDSEAEGTPFAQSRKGDAELKISQLDLAPYLPYLPANLPVKPQSAVVDADIKLGFVQSPQTAVTLSGSVTVSRLAVQDTKGKPLFSADSLQVGLADVRPLERSVKLSGITLNAPVLNVVRAADGSLNLLPPAPAKQTAPDNVAARADSTGAGGQKDAEIPAPTPWALQLDTLALKDASVDWIDQVTAPATRLGLRDFQVTISKLQWPMKEAATLDLKARLQSLAAGAKAPATQISLQGEGTVDAGRAEASVSDFGLGLVSGYVSPYLVPSLRGQADTRMNITWDGQRQTAVVQKLALRDVALISDKPAAEPRANRSVDGNANATNNGPSSADMPQFKLLEVSDVRVDTLARSATVSKVLLQKPSSGVRRDADGHWMFESWLKPTEAAAAPVAEAAAGKPAGTKAEVAKSPAPWKLNVGEFKLEEGHVVFADRLPERPVRVELSGLQVQAKNIQPDGKKPMPLQVAAKLKSGQAEAGSLRYTGNVMWDPVVAQGEVDITDLPAHAFAAYAGGVLKLDVLRADTSFKGQVRYAALPNGPEVSVKGDAALEDFKANTTGKGAESLGEELLSWKALNVPGIDFNMAPGTATKVQVREAALSDFYARLIVSPQGRLNLQDLGQTAPPAADGAKPATAAASAAAPAAAASATSTTLAGPAAIIQMGPISMVNGRVLFSDRFIQPNYTANLTDLTGKLSRFSNQPTGGVVQLADLELRGRAEGTASLEILGKLNPLAQPLALDVKGLVRDLELSPLSPYAVKYAGYGIERGKLSVDVHYTVQPDGQLTATNKLVLNQLTFGDKVEGAPASLPVKLAVALLADRNGVIDLDLPISGSLNDPQFRIGPVIWKVITNLVTKAITAPFSLLANAFGGGAGGSELSSVAFAPGSAGLSDSARAGLDKVAQALQDRPALKLTVVGSANLEAEREAAKREKLKALLLAEKRRTTSAQGKDAAAVASYTTEEMPVLLRSVYRRSDITKPRNLVGLTKDIAVADMEALLLANLSANEDDIRNLALQRAVTVKEYLAGKKLAAERLFLGAVKTGGPASEAKPQAELEIGGN</sequence>
<accession>A0ABZ0B2K4</accession>
<gene>
    <name evidence="2" type="ORF">RAN89_06885</name>
</gene>
<keyword evidence="3" id="KW-1185">Reference proteome</keyword>
<dbReference type="RefSeq" id="WP_313868869.1">
    <property type="nucleotide sequence ID" value="NZ_CP132507.1"/>
</dbReference>
<feature type="compositionally biased region" description="Polar residues" evidence="1">
    <location>
        <begin position="525"/>
        <end position="537"/>
    </location>
</feature>
<dbReference type="InterPro" id="IPR036737">
    <property type="entry name" value="OmpA-like_sf"/>
</dbReference>
<name>A0ABZ0B2K4_9BURK</name>
<evidence type="ECO:0000256" key="1">
    <source>
        <dbReference type="SAM" id="MobiDB-lite"/>
    </source>
</evidence>
<proteinExistence type="predicted"/>
<reference evidence="2 3" key="1">
    <citation type="submission" date="2023-08" db="EMBL/GenBank/DDBJ databases">
        <title>Rhodoferax potami sp. nov. and Rhodoferax mekongensis sp. nov., isolated from the Mekong River in Thailand.</title>
        <authorList>
            <person name="Kitikhun S."/>
            <person name="Charoenyingcharoen P."/>
            <person name="Siriarchawattana P."/>
            <person name="Likhitrattanapisal S."/>
            <person name="Nilsakha T."/>
            <person name="Chanpet A."/>
            <person name="Rattanawaree P."/>
            <person name="Ingsriswang S."/>
        </authorList>
    </citation>
    <scope>NUCLEOTIDE SEQUENCE [LARGE SCALE GENOMIC DNA]</scope>
    <source>
        <strain evidence="2 3">TBRC 17307</strain>
    </source>
</reference>
<dbReference type="Gene3D" id="3.30.1330.60">
    <property type="entry name" value="OmpA-like domain"/>
    <property type="match status" value="1"/>
</dbReference>
<evidence type="ECO:0000313" key="3">
    <source>
        <dbReference type="Proteomes" id="UP001302257"/>
    </source>
</evidence>
<dbReference type="PANTHER" id="PTHR30441">
    <property type="entry name" value="DUF748 DOMAIN-CONTAINING PROTEIN"/>
    <property type="match status" value="1"/>
</dbReference>
<feature type="region of interest" description="Disordered" evidence="1">
    <location>
        <begin position="339"/>
        <end position="368"/>
    </location>
</feature>
<evidence type="ECO:0000313" key="2">
    <source>
        <dbReference type="EMBL" id="WNO06149.1"/>
    </source>
</evidence>
<dbReference type="Pfam" id="PF05359">
    <property type="entry name" value="DUF748"/>
    <property type="match status" value="1"/>
</dbReference>